<dbReference type="PANTHER" id="PTHR32329">
    <property type="entry name" value="BIFUNCTIONAL PROTEIN [INCLUDES 2-HYDROXYACYL-COA DEHYDRATASE (N-TER) AND ITS ACTIVATOR DOMAIN (C_TERM)-RELATED"/>
    <property type="match status" value="1"/>
</dbReference>
<dbReference type="InterPro" id="IPR051805">
    <property type="entry name" value="Dehydratase_Activator_Redct"/>
</dbReference>
<organism evidence="2 3">
    <name type="scientific">Candidatus Nealsonbacteria bacterium CG23_combo_of_CG06-09_8_20_14_all_39_25</name>
    <dbReference type="NCBI Taxonomy" id="1974723"/>
    <lineage>
        <taxon>Bacteria</taxon>
        <taxon>Candidatus Nealsoniibacteriota</taxon>
    </lineage>
</organism>
<evidence type="ECO:0000313" key="2">
    <source>
        <dbReference type="EMBL" id="PIP22248.1"/>
    </source>
</evidence>
<proteinExistence type="predicted"/>
<sequence>MTIGIPKALIYWKYPLFWEAFFKELGFEILLSPSTNKEIVEMGVKVSDPENCFSNKVFFGHLLWLDGKCDWIFVPRLKTNKDKLEYCPKFFGLPDLAKILVKTPILTETFDERREEFGKSLRKLGKKLNKNRKDVERTTEAAWVEVEKNSQGFSKKIQSKKPKIVLISHPYNLYDDYVNLRIKEKLEKLGTEPIFIDEVPTNEIQNPSSKIQNLDLPEFHWEFGKEIMEKIQTILNHNLAGAIEISSFQCGCDAVLKEFVEKTIKANKIPFLYLLIDEQTGEAGIQTRLEAFIDTLH</sequence>
<dbReference type="EMBL" id="PCRN01000064">
    <property type="protein sequence ID" value="PIP22248.1"/>
    <property type="molecule type" value="Genomic_DNA"/>
</dbReference>
<name>A0A2G9YSP5_9BACT</name>
<dbReference type="InterPro" id="IPR018709">
    <property type="entry name" value="CoA_activase_DUF2229"/>
</dbReference>
<dbReference type="Pfam" id="PF09989">
    <property type="entry name" value="DUF2229"/>
    <property type="match status" value="1"/>
</dbReference>
<feature type="domain" description="DUF2229" evidence="1">
    <location>
        <begin position="2"/>
        <end position="197"/>
    </location>
</feature>
<protein>
    <recommendedName>
        <fullName evidence="1">DUF2229 domain-containing protein</fullName>
    </recommendedName>
</protein>
<dbReference type="Proteomes" id="UP000229054">
    <property type="component" value="Unassembled WGS sequence"/>
</dbReference>
<comment type="caution">
    <text evidence="2">The sequence shown here is derived from an EMBL/GenBank/DDBJ whole genome shotgun (WGS) entry which is preliminary data.</text>
</comment>
<dbReference type="AlphaFoldDB" id="A0A2G9YSP5"/>
<evidence type="ECO:0000313" key="3">
    <source>
        <dbReference type="Proteomes" id="UP000229054"/>
    </source>
</evidence>
<reference evidence="2 3" key="1">
    <citation type="submission" date="2017-09" db="EMBL/GenBank/DDBJ databases">
        <title>Depth-based differentiation of microbial function through sediment-hosted aquifers and enrichment of novel symbionts in the deep terrestrial subsurface.</title>
        <authorList>
            <person name="Probst A.J."/>
            <person name="Ladd B."/>
            <person name="Jarett J.K."/>
            <person name="Geller-Mcgrath D.E."/>
            <person name="Sieber C.M."/>
            <person name="Emerson J.B."/>
            <person name="Anantharaman K."/>
            <person name="Thomas B.C."/>
            <person name="Malmstrom R."/>
            <person name="Stieglmeier M."/>
            <person name="Klingl A."/>
            <person name="Woyke T."/>
            <person name="Ryan C.M."/>
            <person name="Banfield J.F."/>
        </authorList>
    </citation>
    <scope>NUCLEOTIDE SEQUENCE [LARGE SCALE GENOMIC DNA]</scope>
    <source>
        <strain evidence="2">CG23_combo_of_CG06-09_8_20_14_all_39_25</strain>
    </source>
</reference>
<evidence type="ECO:0000259" key="1">
    <source>
        <dbReference type="Pfam" id="PF09989"/>
    </source>
</evidence>
<gene>
    <name evidence="2" type="ORF">COX38_01740</name>
</gene>
<dbReference type="PANTHER" id="PTHR32329:SF2">
    <property type="entry name" value="BIFUNCTIONAL PROTEIN [INCLUDES 2-HYDROXYACYL-COA DEHYDRATASE (N-TER) AND ITS ACTIVATOR DOMAIN (C_TERM)"/>
    <property type="match status" value="1"/>
</dbReference>
<accession>A0A2G9YSP5</accession>
<dbReference type="Gene3D" id="3.40.50.11900">
    <property type="match status" value="1"/>
</dbReference>